<accession>M4B2W6</accession>
<protein>
    <submittedName>
        <fullName evidence="1">Uncharacterized protein</fullName>
    </submittedName>
</protein>
<dbReference type="HOGENOM" id="CLU_1985875_0_0_1"/>
<dbReference type="VEuPathDB" id="FungiDB:HpaG800614"/>
<proteinExistence type="predicted"/>
<reference evidence="1" key="2">
    <citation type="submission" date="2015-06" db="UniProtKB">
        <authorList>
            <consortium name="EnsemblProtists"/>
        </authorList>
    </citation>
    <scope>IDENTIFICATION</scope>
    <source>
        <strain evidence="1">Emoy2</strain>
    </source>
</reference>
<keyword evidence="2" id="KW-1185">Reference proteome</keyword>
<dbReference type="EMBL" id="JH598094">
    <property type="status" value="NOT_ANNOTATED_CDS"/>
    <property type="molecule type" value="Genomic_DNA"/>
</dbReference>
<sequence>MTSQSCNGPRTFCECSNRTVCAGDVQHLSTNLLPVATSQLEQKTSYRNGNQCSQSNRTKAPSDIFSSCGRSMFLVGRRGASPLFVKHGCFRAALSPYPDELFKNVRRESAISLEGVPYALGSHGIQ</sequence>
<name>M4B2W6_HYAAE</name>
<evidence type="ECO:0000313" key="2">
    <source>
        <dbReference type="Proteomes" id="UP000011713"/>
    </source>
</evidence>
<evidence type="ECO:0000313" key="1">
    <source>
        <dbReference type="EnsemblProtists" id="HpaP800614"/>
    </source>
</evidence>
<dbReference type="AlphaFoldDB" id="M4B2W6"/>
<reference evidence="2" key="1">
    <citation type="journal article" date="2010" name="Science">
        <title>Signatures of adaptation to obligate biotrophy in the Hyaloperonospora arabidopsidis genome.</title>
        <authorList>
            <person name="Baxter L."/>
            <person name="Tripathy S."/>
            <person name="Ishaque N."/>
            <person name="Boot N."/>
            <person name="Cabral A."/>
            <person name="Kemen E."/>
            <person name="Thines M."/>
            <person name="Ah-Fong A."/>
            <person name="Anderson R."/>
            <person name="Badejoko W."/>
            <person name="Bittner-Eddy P."/>
            <person name="Boore J.L."/>
            <person name="Chibucos M.C."/>
            <person name="Coates M."/>
            <person name="Dehal P."/>
            <person name="Delehaunty K."/>
            <person name="Dong S."/>
            <person name="Downton P."/>
            <person name="Dumas B."/>
            <person name="Fabro G."/>
            <person name="Fronick C."/>
            <person name="Fuerstenberg S.I."/>
            <person name="Fulton L."/>
            <person name="Gaulin E."/>
            <person name="Govers F."/>
            <person name="Hughes L."/>
            <person name="Humphray S."/>
            <person name="Jiang R.H."/>
            <person name="Judelson H."/>
            <person name="Kamoun S."/>
            <person name="Kyung K."/>
            <person name="Meijer H."/>
            <person name="Minx P."/>
            <person name="Morris P."/>
            <person name="Nelson J."/>
            <person name="Phuntumart V."/>
            <person name="Qutob D."/>
            <person name="Rehmany A."/>
            <person name="Rougon-Cardoso A."/>
            <person name="Ryden P."/>
            <person name="Torto-Alalibo T."/>
            <person name="Studholme D."/>
            <person name="Wang Y."/>
            <person name="Win J."/>
            <person name="Wood J."/>
            <person name="Clifton S.W."/>
            <person name="Rogers J."/>
            <person name="Van den Ackerveken G."/>
            <person name="Jones J.D."/>
            <person name="McDowell J.M."/>
            <person name="Beynon J."/>
            <person name="Tyler B.M."/>
        </authorList>
    </citation>
    <scope>NUCLEOTIDE SEQUENCE [LARGE SCALE GENOMIC DNA]</scope>
    <source>
        <strain evidence="2">Emoy2</strain>
    </source>
</reference>
<dbReference type="InParanoid" id="M4B2W6"/>
<dbReference type="Proteomes" id="UP000011713">
    <property type="component" value="Unassembled WGS sequence"/>
</dbReference>
<organism evidence="1 2">
    <name type="scientific">Hyaloperonospora arabidopsidis (strain Emoy2)</name>
    <name type="common">Downy mildew agent</name>
    <name type="synonym">Peronospora arabidopsidis</name>
    <dbReference type="NCBI Taxonomy" id="559515"/>
    <lineage>
        <taxon>Eukaryota</taxon>
        <taxon>Sar</taxon>
        <taxon>Stramenopiles</taxon>
        <taxon>Oomycota</taxon>
        <taxon>Peronosporomycetes</taxon>
        <taxon>Peronosporales</taxon>
        <taxon>Peronosporaceae</taxon>
        <taxon>Hyaloperonospora</taxon>
    </lineage>
</organism>
<dbReference type="EnsemblProtists" id="HpaT800614">
    <property type="protein sequence ID" value="HpaP800614"/>
    <property type="gene ID" value="HpaG800614"/>
</dbReference>